<reference evidence="2" key="2">
    <citation type="submission" date="2021-09" db="EMBL/GenBank/DDBJ databases">
        <authorList>
            <person name="Jia N."/>
            <person name="Wang J."/>
            <person name="Shi W."/>
            <person name="Du L."/>
            <person name="Sun Y."/>
            <person name="Zhan W."/>
            <person name="Jiang J."/>
            <person name="Wang Q."/>
            <person name="Zhang B."/>
            <person name="Ji P."/>
            <person name="Sakyi L.B."/>
            <person name="Cui X."/>
            <person name="Yuan T."/>
            <person name="Jiang B."/>
            <person name="Yang W."/>
            <person name="Lam T.T.-Y."/>
            <person name="Chang Q."/>
            <person name="Ding S."/>
            <person name="Wang X."/>
            <person name="Zhu J."/>
            <person name="Ruan X."/>
            <person name="Zhao L."/>
            <person name="Wei J."/>
            <person name="Que T."/>
            <person name="Du C."/>
            <person name="Cheng J."/>
            <person name="Dai P."/>
            <person name="Han X."/>
            <person name="Huang E."/>
            <person name="Gao Y."/>
            <person name="Liu J."/>
            <person name="Shao H."/>
            <person name="Ye R."/>
            <person name="Li L."/>
            <person name="Wei W."/>
            <person name="Wang X."/>
            <person name="Wang C."/>
            <person name="Huo Q."/>
            <person name="Li W."/>
            <person name="Guo W."/>
            <person name="Chen H."/>
            <person name="Chen S."/>
            <person name="Zhou L."/>
            <person name="Zhou L."/>
            <person name="Ni X."/>
            <person name="Tian J."/>
            <person name="Zhou Y."/>
            <person name="Sheng Y."/>
            <person name="Liu T."/>
            <person name="Pan Y."/>
            <person name="Xia L."/>
            <person name="Li J."/>
            <person name="Zhao F."/>
            <person name="Cao W."/>
        </authorList>
    </citation>
    <scope>NUCLEOTIDE SEQUENCE</scope>
    <source>
        <strain evidence="2">Rsan-2018</strain>
        <tissue evidence="2">Larvae</tissue>
    </source>
</reference>
<organism evidence="2 3">
    <name type="scientific">Rhipicephalus sanguineus</name>
    <name type="common">Brown dog tick</name>
    <name type="synonym">Ixodes sanguineus</name>
    <dbReference type="NCBI Taxonomy" id="34632"/>
    <lineage>
        <taxon>Eukaryota</taxon>
        <taxon>Metazoa</taxon>
        <taxon>Ecdysozoa</taxon>
        <taxon>Arthropoda</taxon>
        <taxon>Chelicerata</taxon>
        <taxon>Arachnida</taxon>
        <taxon>Acari</taxon>
        <taxon>Parasitiformes</taxon>
        <taxon>Ixodida</taxon>
        <taxon>Ixodoidea</taxon>
        <taxon>Ixodidae</taxon>
        <taxon>Rhipicephalinae</taxon>
        <taxon>Rhipicephalus</taxon>
        <taxon>Rhipicephalus</taxon>
    </lineage>
</organism>
<proteinExistence type="predicted"/>
<dbReference type="EMBL" id="JABSTV010001249">
    <property type="protein sequence ID" value="KAH7963608.1"/>
    <property type="molecule type" value="Genomic_DNA"/>
</dbReference>
<feature type="compositionally biased region" description="Polar residues" evidence="1">
    <location>
        <begin position="8"/>
        <end position="26"/>
    </location>
</feature>
<dbReference type="AlphaFoldDB" id="A0A9D4Q2V9"/>
<dbReference type="Proteomes" id="UP000821837">
    <property type="component" value="Chromosome 3"/>
</dbReference>
<feature type="region of interest" description="Disordered" evidence="1">
    <location>
        <begin position="1"/>
        <end position="27"/>
    </location>
</feature>
<reference evidence="2" key="1">
    <citation type="journal article" date="2020" name="Cell">
        <title>Large-Scale Comparative Analyses of Tick Genomes Elucidate Their Genetic Diversity and Vector Capacities.</title>
        <authorList>
            <consortium name="Tick Genome and Microbiome Consortium (TIGMIC)"/>
            <person name="Jia N."/>
            <person name="Wang J."/>
            <person name="Shi W."/>
            <person name="Du L."/>
            <person name="Sun Y."/>
            <person name="Zhan W."/>
            <person name="Jiang J.F."/>
            <person name="Wang Q."/>
            <person name="Zhang B."/>
            <person name="Ji P."/>
            <person name="Bell-Sakyi L."/>
            <person name="Cui X.M."/>
            <person name="Yuan T.T."/>
            <person name="Jiang B.G."/>
            <person name="Yang W.F."/>
            <person name="Lam T.T."/>
            <person name="Chang Q.C."/>
            <person name="Ding S.J."/>
            <person name="Wang X.J."/>
            <person name="Zhu J.G."/>
            <person name="Ruan X.D."/>
            <person name="Zhao L."/>
            <person name="Wei J.T."/>
            <person name="Ye R.Z."/>
            <person name="Que T.C."/>
            <person name="Du C.H."/>
            <person name="Zhou Y.H."/>
            <person name="Cheng J.X."/>
            <person name="Dai P.F."/>
            <person name="Guo W.B."/>
            <person name="Han X.H."/>
            <person name="Huang E.J."/>
            <person name="Li L.F."/>
            <person name="Wei W."/>
            <person name="Gao Y.C."/>
            <person name="Liu J.Z."/>
            <person name="Shao H.Z."/>
            <person name="Wang X."/>
            <person name="Wang C.C."/>
            <person name="Yang T.C."/>
            <person name="Huo Q.B."/>
            <person name="Li W."/>
            <person name="Chen H.Y."/>
            <person name="Chen S.E."/>
            <person name="Zhou L.G."/>
            <person name="Ni X.B."/>
            <person name="Tian J.H."/>
            <person name="Sheng Y."/>
            <person name="Liu T."/>
            <person name="Pan Y.S."/>
            <person name="Xia L.Y."/>
            <person name="Li J."/>
            <person name="Zhao F."/>
            <person name="Cao W.C."/>
        </authorList>
    </citation>
    <scope>NUCLEOTIDE SEQUENCE</scope>
    <source>
        <strain evidence="2">Rsan-2018</strain>
    </source>
</reference>
<comment type="caution">
    <text evidence="2">The sequence shown here is derived from an EMBL/GenBank/DDBJ whole genome shotgun (WGS) entry which is preliminary data.</text>
</comment>
<accession>A0A9D4Q2V9</accession>
<evidence type="ECO:0000313" key="3">
    <source>
        <dbReference type="Proteomes" id="UP000821837"/>
    </source>
</evidence>
<evidence type="ECO:0000256" key="1">
    <source>
        <dbReference type="SAM" id="MobiDB-lite"/>
    </source>
</evidence>
<name>A0A9D4Q2V9_RHISA</name>
<protein>
    <submittedName>
        <fullName evidence="2">Uncharacterized protein</fullName>
    </submittedName>
</protein>
<evidence type="ECO:0000313" key="2">
    <source>
        <dbReference type="EMBL" id="KAH7963608.1"/>
    </source>
</evidence>
<sequence length="118" mass="12801">MEAVSPPFQLQSQPARKRNGNTSTASLHAETDIVTAVSKAESAALTTLDAKFEARFYTLPQAIADTSSSLHALKSYTEAANTSLNALENYMENTAAEIHAHLERRQPGPQTRNAIIMT</sequence>
<keyword evidence="3" id="KW-1185">Reference proteome</keyword>
<gene>
    <name evidence="2" type="ORF">HPB52_022257</name>
</gene>